<proteinExistence type="predicted"/>
<evidence type="ECO:0000256" key="1">
    <source>
        <dbReference type="SAM" id="MobiDB-lite"/>
    </source>
</evidence>
<accession>A0A521G384</accession>
<protein>
    <submittedName>
        <fullName evidence="3">Fe-Mo cluster-binding protein, NifX family</fullName>
    </submittedName>
</protein>
<feature type="region of interest" description="Disordered" evidence="1">
    <location>
        <begin position="119"/>
        <end position="155"/>
    </location>
</feature>
<feature type="domain" description="Dinitrogenase iron-molybdenum cofactor biosynthesis" evidence="2">
    <location>
        <begin position="16"/>
        <end position="103"/>
    </location>
</feature>
<dbReference type="SUPFAM" id="SSF53146">
    <property type="entry name" value="Nitrogenase accessory factor-like"/>
    <property type="match status" value="1"/>
</dbReference>
<dbReference type="Proteomes" id="UP000316238">
    <property type="component" value="Unassembled WGS sequence"/>
</dbReference>
<evidence type="ECO:0000313" key="3">
    <source>
        <dbReference type="EMBL" id="TAA75485.1"/>
    </source>
</evidence>
<organism evidence="3 4">
    <name type="scientific">Candidatus Electronema aureum</name>
    <dbReference type="NCBI Taxonomy" id="2005002"/>
    <lineage>
        <taxon>Bacteria</taxon>
        <taxon>Pseudomonadati</taxon>
        <taxon>Thermodesulfobacteriota</taxon>
        <taxon>Desulfobulbia</taxon>
        <taxon>Desulfobulbales</taxon>
        <taxon>Desulfobulbaceae</taxon>
        <taxon>Candidatus Electronema</taxon>
    </lineage>
</organism>
<feature type="compositionally biased region" description="Gly residues" evidence="1">
    <location>
        <begin position="128"/>
        <end position="155"/>
    </location>
</feature>
<evidence type="ECO:0000313" key="4">
    <source>
        <dbReference type="Proteomes" id="UP000316238"/>
    </source>
</evidence>
<reference evidence="3" key="1">
    <citation type="submission" date="2017-07" db="EMBL/GenBank/DDBJ databases">
        <title>The cable genome - Insights into the physiology and evolution of filamentous bacteria capable of sulfide oxidation via long distance electron transfer.</title>
        <authorList>
            <person name="Thorup C."/>
            <person name="Bjerg J.T."/>
            <person name="Schreiber L."/>
            <person name="Nielsen L.P."/>
            <person name="Kjeldsen K.U."/>
            <person name="Boesen T."/>
            <person name="Boggild A."/>
            <person name="Meysman F."/>
            <person name="Geelhoed J."/>
            <person name="Schramm A."/>
        </authorList>
    </citation>
    <scope>NUCLEOTIDE SEQUENCE [LARGE SCALE GENOMIC DNA]</scope>
    <source>
        <strain evidence="3">GS</strain>
    </source>
</reference>
<dbReference type="Gene3D" id="3.30.420.130">
    <property type="entry name" value="Dinitrogenase iron-molybdenum cofactor biosynthesis domain"/>
    <property type="match status" value="1"/>
</dbReference>
<evidence type="ECO:0000259" key="2">
    <source>
        <dbReference type="Pfam" id="PF02579"/>
    </source>
</evidence>
<comment type="caution">
    <text evidence="3">The sequence shown here is derived from an EMBL/GenBank/DDBJ whole genome shotgun (WGS) entry which is preliminary data.</text>
</comment>
<dbReference type="PANTHER" id="PTHR42983">
    <property type="entry name" value="DINITROGENASE IRON-MOLYBDENUM COFACTOR PROTEIN-RELATED"/>
    <property type="match status" value="1"/>
</dbReference>
<dbReference type="InterPro" id="IPR036105">
    <property type="entry name" value="DiNase_FeMo-co_biosyn_sf"/>
</dbReference>
<dbReference type="PANTHER" id="PTHR42983:SF1">
    <property type="entry name" value="IRON-MOLYBDENUM PROTEIN"/>
    <property type="match status" value="1"/>
</dbReference>
<dbReference type="EMBL" id="NQJD01000006">
    <property type="protein sequence ID" value="TAA75485.1"/>
    <property type="molecule type" value="Genomic_DNA"/>
</dbReference>
<keyword evidence="4" id="KW-1185">Reference proteome</keyword>
<gene>
    <name evidence="3" type="ORF">CDV28_10640</name>
</gene>
<dbReference type="InterPro" id="IPR003731">
    <property type="entry name" value="Di-Nase_FeMo-co_biosynth"/>
</dbReference>
<sequence>MKLCITAAGNTLSAPTDSAFGRAPWFMLIDTDSGAAEALANSSADAVQGAGIAAAQLMAEHKVEAVLTGRLGPKAQAALAAADIAMHEGLGRCTVEEALTQFRAGHYAAAGAGPTAGTAVSAAPAAGAGQGQGRGMGGGRGQGCGRCGGGGRGRR</sequence>
<dbReference type="AlphaFoldDB" id="A0A521G384"/>
<name>A0A521G384_9BACT</name>
<dbReference type="Pfam" id="PF02579">
    <property type="entry name" value="Nitro_FeMo-Co"/>
    <property type="match status" value="1"/>
</dbReference>